<evidence type="ECO:0000313" key="7">
    <source>
        <dbReference type="Proteomes" id="UP000663829"/>
    </source>
</evidence>
<evidence type="ECO:0000256" key="1">
    <source>
        <dbReference type="PROSITE-ProRule" id="PRU00285"/>
    </source>
</evidence>
<dbReference type="Gene3D" id="2.60.40.790">
    <property type="match status" value="1"/>
</dbReference>
<evidence type="ECO:0000313" key="6">
    <source>
        <dbReference type="EMBL" id="CAF3930389.1"/>
    </source>
</evidence>
<dbReference type="PROSITE" id="PS01031">
    <property type="entry name" value="SHSP"/>
    <property type="match status" value="1"/>
</dbReference>
<dbReference type="Proteomes" id="UP000681722">
    <property type="component" value="Unassembled WGS sequence"/>
</dbReference>
<dbReference type="GO" id="GO:0042026">
    <property type="term" value="P:protein refolding"/>
    <property type="evidence" value="ECO:0007669"/>
    <property type="project" value="TreeGrafter"/>
</dbReference>
<dbReference type="InterPro" id="IPR002068">
    <property type="entry name" value="A-crystallin/Hsp20_dom"/>
</dbReference>
<name>A0A814TTN3_9BILA</name>
<feature type="domain" description="SHSP" evidence="4">
    <location>
        <begin position="86"/>
        <end position="193"/>
    </location>
</feature>
<dbReference type="EMBL" id="CAJOBC010007380">
    <property type="protein sequence ID" value="CAF3930389.1"/>
    <property type="molecule type" value="Genomic_DNA"/>
</dbReference>
<dbReference type="CDD" id="cd06526">
    <property type="entry name" value="metazoan_ACD"/>
    <property type="match status" value="1"/>
</dbReference>
<dbReference type="PANTHER" id="PTHR45640:SF26">
    <property type="entry name" value="RE23625P"/>
    <property type="match status" value="1"/>
</dbReference>
<evidence type="ECO:0000256" key="2">
    <source>
        <dbReference type="RuleBase" id="RU003616"/>
    </source>
</evidence>
<evidence type="ECO:0000256" key="3">
    <source>
        <dbReference type="SAM" id="MobiDB-lite"/>
    </source>
</evidence>
<dbReference type="EMBL" id="CAJNOQ010007382">
    <property type="protein sequence ID" value="CAF1166808.1"/>
    <property type="molecule type" value="Genomic_DNA"/>
</dbReference>
<evidence type="ECO:0000313" key="5">
    <source>
        <dbReference type="EMBL" id="CAF1166808.1"/>
    </source>
</evidence>
<sequence length="243" mass="27963">MALRQLLPRTISLLITNTSPVLSKVPAVRSFYDRSGWNSYPFFGGAANIFRNLEREFDRIQQQVDRRWLGEQDSQSDKSRSLTTQNNRFDQHDMIVTESDGTRKFRLAFNMEGFEPEEVKIKTNNGMITITAKTEKKDENTYSLREFSQSYSLPSDLKLDDLQSKFTDDGILTIEASLPKAEPRERFIQIEHDSSNSTTQTQQQPKVNTTSSNQQQQESKQQANVSHDYQEEKQPKRAAAAKN</sequence>
<feature type="compositionally biased region" description="Low complexity" evidence="3">
    <location>
        <begin position="211"/>
        <end position="222"/>
    </location>
</feature>
<dbReference type="PANTHER" id="PTHR45640">
    <property type="entry name" value="HEAT SHOCK PROTEIN HSP-12.2-RELATED"/>
    <property type="match status" value="1"/>
</dbReference>
<protein>
    <recommendedName>
        <fullName evidence="4">SHSP domain-containing protein</fullName>
    </recommendedName>
</protein>
<organism evidence="5 7">
    <name type="scientific">Didymodactylos carnosus</name>
    <dbReference type="NCBI Taxonomy" id="1234261"/>
    <lineage>
        <taxon>Eukaryota</taxon>
        <taxon>Metazoa</taxon>
        <taxon>Spiralia</taxon>
        <taxon>Gnathifera</taxon>
        <taxon>Rotifera</taxon>
        <taxon>Eurotatoria</taxon>
        <taxon>Bdelloidea</taxon>
        <taxon>Philodinida</taxon>
        <taxon>Philodinidae</taxon>
        <taxon>Didymodactylos</taxon>
    </lineage>
</organism>
<evidence type="ECO:0000259" key="4">
    <source>
        <dbReference type="PROSITE" id="PS01031"/>
    </source>
</evidence>
<dbReference type="AlphaFoldDB" id="A0A814TTN3"/>
<dbReference type="GO" id="GO:0009408">
    <property type="term" value="P:response to heat"/>
    <property type="evidence" value="ECO:0007669"/>
    <property type="project" value="TreeGrafter"/>
</dbReference>
<dbReference type="InterPro" id="IPR008978">
    <property type="entry name" value="HSP20-like_chaperone"/>
</dbReference>
<dbReference type="GO" id="GO:0005634">
    <property type="term" value="C:nucleus"/>
    <property type="evidence" value="ECO:0007669"/>
    <property type="project" value="TreeGrafter"/>
</dbReference>
<proteinExistence type="inferred from homology"/>
<dbReference type="Pfam" id="PF00011">
    <property type="entry name" value="HSP20"/>
    <property type="match status" value="1"/>
</dbReference>
<feature type="region of interest" description="Disordered" evidence="3">
    <location>
        <begin position="190"/>
        <end position="243"/>
    </location>
</feature>
<dbReference type="GO" id="GO:0005737">
    <property type="term" value="C:cytoplasm"/>
    <property type="evidence" value="ECO:0007669"/>
    <property type="project" value="TreeGrafter"/>
</dbReference>
<keyword evidence="7" id="KW-1185">Reference proteome</keyword>
<dbReference type="Proteomes" id="UP000663829">
    <property type="component" value="Unassembled WGS sequence"/>
</dbReference>
<comment type="similarity">
    <text evidence="1 2">Belongs to the small heat shock protein (HSP20) family.</text>
</comment>
<reference evidence="5" key="1">
    <citation type="submission" date="2021-02" db="EMBL/GenBank/DDBJ databases">
        <authorList>
            <person name="Nowell W R."/>
        </authorList>
    </citation>
    <scope>NUCLEOTIDE SEQUENCE</scope>
</reference>
<dbReference type="InterPro" id="IPR001436">
    <property type="entry name" value="Alpha-crystallin/sHSP_animal"/>
</dbReference>
<dbReference type="OrthoDB" id="10060792at2759"/>
<dbReference type="PRINTS" id="PR00299">
    <property type="entry name" value="ACRYSTALLIN"/>
</dbReference>
<gene>
    <name evidence="5" type="ORF">GPM918_LOCUS21969</name>
    <name evidence="6" type="ORF">SRO942_LOCUS21965</name>
</gene>
<comment type="caution">
    <text evidence="5">The sequence shown here is derived from an EMBL/GenBank/DDBJ whole genome shotgun (WGS) entry which is preliminary data.</text>
</comment>
<dbReference type="SUPFAM" id="SSF49764">
    <property type="entry name" value="HSP20-like chaperones"/>
    <property type="match status" value="1"/>
</dbReference>
<dbReference type="GO" id="GO:0051082">
    <property type="term" value="F:unfolded protein binding"/>
    <property type="evidence" value="ECO:0007669"/>
    <property type="project" value="TreeGrafter"/>
</dbReference>
<accession>A0A814TTN3</accession>